<sequence length="69" mass="7817">MMRNDSRQGSLFLDGDLPSVERGRVAGHGRDIPDPPADAPGDDVHMRIQRHPATKGLFRSWWRRLVGVR</sequence>
<name>A0A9X7U614_SPHYA</name>
<evidence type="ECO:0000256" key="1">
    <source>
        <dbReference type="SAM" id="MobiDB-lite"/>
    </source>
</evidence>
<dbReference type="Proteomes" id="UP000515377">
    <property type="component" value="Chromosome"/>
</dbReference>
<organism evidence="2 3">
    <name type="scientific">Sphingobium yanoikuyae</name>
    <name type="common">Sphingomonas yanoikuyae</name>
    <dbReference type="NCBI Taxonomy" id="13690"/>
    <lineage>
        <taxon>Bacteria</taxon>
        <taxon>Pseudomonadati</taxon>
        <taxon>Pseudomonadota</taxon>
        <taxon>Alphaproteobacteria</taxon>
        <taxon>Sphingomonadales</taxon>
        <taxon>Sphingomonadaceae</taxon>
        <taxon>Sphingobium</taxon>
    </lineage>
</organism>
<dbReference type="AlphaFoldDB" id="A0A9X7U614"/>
<feature type="compositionally biased region" description="Basic and acidic residues" evidence="1">
    <location>
        <begin position="19"/>
        <end position="33"/>
    </location>
</feature>
<proteinExistence type="predicted"/>
<evidence type="ECO:0000313" key="2">
    <source>
        <dbReference type="EMBL" id="QNG43907.1"/>
    </source>
</evidence>
<accession>A0A9X7U614</accession>
<feature type="region of interest" description="Disordered" evidence="1">
    <location>
        <begin position="1"/>
        <end position="43"/>
    </location>
</feature>
<reference evidence="2 3" key="1">
    <citation type="submission" date="2020-07" db="EMBL/GenBank/DDBJ databases">
        <title>Whole genome sequence of Sphingobium yanoikuyae A3.</title>
        <authorList>
            <person name="Han S.-S."/>
        </authorList>
    </citation>
    <scope>NUCLEOTIDE SEQUENCE [LARGE SCALE GENOMIC DNA]</scope>
    <source>
        <strain evidence="2 3">A3</strain>
    </source>
</reference>
<evidence type="ECO:0000313" key="3">
    <source>
        <dbReference type="Proteomes" id="UP000515377"/>
    </source>
</evidence>
<gene>
    <name evidence="2" type="ORF">H3V42_18550</name>
</gene>
<protein>
    <submittedName>
        <fullName evidence="2">Uncharacterized protein</fullName>
    </submittedName>
</protein>
<dbReference type="EMBL" id="CP060122">
    <property type="protein sequence ID" value="QNG43907.1"/>
    <property type="molecule type" value="Genomic_DNA"/>
</dbReference>